<evidence type="ECO:0000256" key="2">
    <source>
        <dbReference type="ARBA" id="ARBA00022679"/>
    </source>
</evidence>
<dbReference type="GO" id="GO:0032259">
    <property type="term" value="P:methylation"/>
    <property type="evidence" value="ECO:0007669"/>
    <property type="project" value="UniProtKB-KW"/>
</dbReference>
<dbReference type="EMBL" id="JABBXF010000044">
    <property type="protein sequence ID" value="NVK79919.1"/>
    <property type="molecule type" value="Genomic_DNA"/>
</dbReference>
<organism evidence="5 6">
    <name type="scientific">Streptomyces morookaense</name>
    <name type="common">Streptoverticillium morookaense</name>
    <dbReference type="NCBI Taxonomy" id="1970"/>
    <lineage>
        <taxon>Bacteria</taxon>
        <taxon>Bacillati</taxon>
        <taxon>Actinomycetota</taxon>
        <taxon>Actinomycetes</taxon>
        <taxon>Kitasatosporales</taxon>
        <taxon>Streptomycetaceae</taxon>
        <taxon>Streptomyces</taxon>
    </lineage>
</organism>
<dbReference type="GO" id="GO:0008168">
    <property type="term" value="F:methyltransferase activity"/>
    <property type="evidence" value="ECO:0007669"/>
    <property type="project" value="UniProtKB-KW"/>
</dbReference>
<keyword evidence="6" id="KW-1185">Reference proteome</keyword>
<dbReference type="InterPro" id="IPR041698">
    <property type="entry name" value="Methyltransf_25"/>
</dbReference>
<proteinExistence type="predicted"/>
<reference evidence="5 6" key="1">
    <citation type="submission" date="2020-04" db="EMBL/GenBank/DDBJ databases">
        <title>Draft Genome Sequence of Streptomyces morookaense DSM 40503, an 8-azaguanine-producing strain.</title>
        <authorList>
            <person name="Qi J."/>
            <person name="Gao J.-M."/>
        </authorList>
    </citation>
    <scope>NUCLEOTIDE SEQUENCE [LARGE SCALE GENOMIC DNA]</scope>
    <source>
        <strain evidence="5 6">DSM 40503</strain>
    </source>
</reference>
<keyword evidence="1 5" id="KW-0489">Methyltransferase</keyword>
<accession>A0A7Y7E8Y7</accession>
<feature type="domain" description="Methyltransferase" evidence="4">
    <location>
        <begin position="43"/>
        <end position="138"/>
    </location>
</feature>
<evidence type="ECO:0000313" key="5">
    <source>
        <dbReference type="EMBL" id="NVK79919.1"/>
    </source>
</evidence>
<comment type="caution">
    <text evidence="5">The sequence shown here is derived from an EMBL/GenBank/DDBJ whole genome shotgun (WGS) entry which is preliminary data.</text>
</comment>
<gene>
    <name evidence="5" type="ORF">HG542_19895</name>
</gene>
<feature type="compositionally biased region" description="Low complexity" evidence="3">
    <location>
        <begin position="237"/>
        <end position="251"/>
    </location>
</feature>
<evidence type="ECO:0000313" key="6">
    <source>
        <dbReference type="Proteomes" id="UP000587462"/>
    </source>
</evidence>
<keyword evidence="2 5" id="KW-0808">Transferase</keyword>
<protein>
    <submittedName>
        <fullName evidence="5">Class I SAM-dependent methyltransferase</fullName>
    </submittedName>
</protein>
<sequence>MTPQYDEIAAHYREVDRVVGPYREGVEIPSLLHAIGGLNGASVLDLGCGVGPFTRVLRRQGAAAVLGVDASVAMIELARRREREEQLGVRYEVHDITGLPVLGAFDIVTAALVLHYADSRSTLERMCRSAYANLAPGGRLLAIVGNPGLQPEISQPNGFVLHRSDQLREGDPYTISIPTTPPTSLAVHYWSRAAYEEALQNCGFTDVSWEPMLGLPADAEPVGLLFSARRPEGGGESRSAAVAAVGAGRPV</sequence>
<dbReference type="InterPro" id="IPR029063">
    <property type="entry name" value="SAM-dependent_MTases_sf"/>
</dbReference>
<feature type="region of interest" description="Disordered" evidence="3">
    <location>
        <begin position="230"/>
        <end position="251"/>
    </location>
</feature>
<dbReference type="AlphaFoldDB" id="A0A7Y7E8Y7"/>
<dbReference type="PANTHER" id="PTHR43861">
    <property type="entry name" value="TRANS-ACONITATE 2-METHYLTRANSFERASE-RELATED"/>
    <property type="match status" value="1"/>
</dbReference>
<dbReference type="PANTHER" id="PTHR43861:SF1">
    <property type="entry name" value="TRANS-ACONITATE 2-METHYLTRANSFERASE"/>
    <property type="match status" value="1"/>
</dbReference>
<dbReference type="RefSeq" id="WP_171083331.1">
    <property type="nucleotide sequence ID" value="NZ_BNBU01000014.1"/>
</dbReference>
<dbReference type="Pfam" id="PF13649">
    <property type="entry name" value="Methyltransf_25"/>
    <property type="match status" value="1"/>
</dbReference>
<dbReference type="Proteomes" id="UP000587462">
    <property type="component" value="Unassembled WGS sequence"/>
</dbReference>
<evidence type="ECO:0000259" key="4">
    <source>
        <dbReference type="Pfam" id="PF13649"/>
    </source>
</evidence>
<evidence type="ECO:0000256" key="3">
    <source>
        <dbReference type="SAM" id="MobiDB-lite"/>
    </source>
</evidence>
<evidence type="ECO:0000256" key="1">
    <source>
        <dbReference type="ARBA" id="ARBA00022603"/>
    </source>
</evidence>
<name>A0A7Y7E8Y7_STRMO</name>
<dbReference type="CDD" id="cd02440">
    <property type="entry name" value="AdoMet_MTases"/>
    <property type="match status" value="1"/>
</dbReference>
<dbReference type="Gene3D" id="3.40.50.150">
    <property type="entry name" value="Vaccinia Virus protein VP39"/>
    <property type="match status" value="1"/>
</dbReference>
<dbReference type="GO" id="GO:0017000">
    <property type="term" value="P:antibiotic biosynthetic process"/>
    <property type="evidence" value="ECO:0007669"/>
    <property type="project" value="UniProtKB-ARBA"/>
</dbReference>
<dbReference type="SUPFAM" id="SSF53335">
    <property type="entry name" value="S-adenosyl-L-methionine-dependent methyltransferases"/>
    <property type="match status" value="1"/>
</dbReference>